<organism evidence="3">
    <name type="scientific">Chromera velia CCMP2878</name>
    <dbReference type="NCBI Taxonomy" id="1169474"/>
    <lineage>
        <taxon>Eukaryota</taxon>
        <taxon>Sar</taxon>
        <taxon>Alveolata</taxon>
        <taxon>Colpodellida</taxon>
        <taxon>Chromeraceae</taxon>
        <taxon>Chromera</taxon>
    </lineage>
</organism>
<dbReference type="InterPro" id="IPR051165">
    <property type="entry name" value="Multifunctional_ANK_Repeat"/>
</dbReference>
<proteinExistence type="predicted"/>
<dbReference type="AlphaFoldDB" id="A0A0G4HCQ4"/>
<dbReference type="SUPFAM" id="SSF48403">
    <property type="entry name" value="Ankyrin repeat"/>
    <property type="match status" value="2"/>
</dbReference>
<protein>
    <submittedName>
        <fullName evidence="3">Uncharacterized protein</fullName>
    </submittedName>
</protein>
<dbReference type="SMART" id="SM00248">
    <property type="entry name" value="ANK"/>
    <property type="match status" value="9"/>
</dbReference>
<dbReference type="VEuPathDB" id="CryptoDB:Cvel_946"/>
<sequence>MAASESCPLADIPRLLIRSGVLGVRGFWKLSSLSKGLLKSRDDVSLLGLGSVCCGFASVFEREQLEKLLRNCLEYDNVRSLQQILALGGILGRCPSVMRWGQHMDAHKCVEALTKMEPVSVVQGFVVNIYNLTPKALAGMQQQGSVQPNSWIERYGQRVRDSTFQPLLNLLIEKLNFECAELLLDAGARVDVADLKCNFDSGRFQIGWSPLQTLVLLLVGWHGEAMRLTKSSRKRGLSLLKRLAIASKSARCLDWTVSERNFTVCILKAREETSLGVACMGCEPEVVRILLEVGLGGAGGSSRLPMMALGGGWMFSGTRADDLRSADVLSQLADAGVHMDARGERGKEAKHTPLSRACGLGLHRCAKVLLERGARVGGARISGGSDFFRLPLHEALTCGKHIGVVTSLVKSLLKWGADPNAVGPMENTNFGQNLIPMQVALFAVLESQKRVTKMPADGVYELLKILIDAGARCSLPAGVLPQGVDVSQLSPLGMACMAHETRLVRLLCVEGGADPNAAGGVPKVGELCIDFPLQFAVCTSVWGPSGMRRDCASQKDEGAAVAEIVEILADAGANLDQRNERGRNVLLSACANGLEEAVKALLERGVSVKGMEVESRFAPKARCGATVSIEARRTPLIETLNPQSDLADQNFKGSENGLIPASVRFRIAVALLLHGADPNEIGVTRVDSGLHAITPLQLAVSLEALGEGRYKLVKALIDQGARCPFSSEEGVFRERDEEGPCDTDDAAVYPTYKWPPLLVACEDLDPDLVRLLCKEGGADPNSFGGTSVAAVSDERGEGEKEPLRPLEFVLFGTDSSKERARVSDLWDVVKTLVEVGADPSHLSSVSQTKSVEERIRILGKLVGVECSHGPLLEEIIRAVSLTGDDGGGVEETPCQHPLVSALKGQWQAGVIALVESGASVNFVGEFGDDKGGRRCSAVLYALDSGQWELAENLILRGGRLGLGESLPPSLLDEASSQKLSAGALQALGVNGARDNRIA</sequence>
<dbReference type="EMBL" id="CDMZ01002312">
    <property type="protein sequence ID" value="CEM41806.1"/>
    <property type="molecule type" value="Genomic_DNA"/>
</dbReference>
<evidence type="ECO:0000256" key="2">
    <source>
        <dbReference type="ARBA" id="ARBA00023043"/>
    </source>
</evidence>
<dbReference type="PANTHER" id="PTHR24123:SF33">
    <property type="entry name" value="PROTEIN HOS4"/>
    <property type="match status" value="1"/>
</dbReference>
<reference evidence="3" key="1">
    <citation type="submission" date="2014-11" db="EMBL/GenBank/DDBJ databases">
        <authorList>
            <person name="Otto D Thomas"/>
            <person name="Naeem Raeece"/>
        </authorList>
    </citation>
    <scope>NUCLEOTIDE SEQUENCE</scope>
</reference>
<keyword evidence="2" id="KW-0040">ANK repeat</keyword>
<dbReference type="InterPro" id="IPR036770">
    <property type="entry name" value="Ankyrin_rpt-contain_sf"/>
</dbReference>
<accession>A0A0G4HCQ4</accession>
<dbReference type="PANTHER" id="PTHR24123">
    <property type="entry name" value="ANKYRIN REPEAT-CONTAINING"/>
    <property type="match status" value="1"/>
</dbReference>
<dbReference type="Gene3D" id="1.25.40.20">
    <property type="entry name" value="Ankyrin repeat-containing domain"/>
    <property type="match status" value="3"/>
</dbReference>
<dbReference type="InterPro" id="IPR002110">
    <property type="entry name" value="Ankyrin_rpt"/>
</dbReference>
<gene>
    <name evidence="3" type="ORF">Cvel_946</name>
</gene>
<evidence type="ECO:0000256" key="1">
    <source>
        <dbReference type="ARBA" id="ARBA00022737"/>
    </source>
</evidence>
<evidence type="ECO:0000313" key="3">
    <source>
        <dbReference type="EMBL" id="CEM41806.1"/>
    </source>
</evidence>
<keyword evidence="1" id="KW-0677">Repeat</keyword>
<dbReference type="PhylomeDB" id="A0A0G4HCQ4"/>
<name>A0A0G4HCQ4_9ALVE</name>